<dbReference type="GO" id="GO:0016301">
    <property type="term" value="F:kinase activity"/>
    <property type="evidence" value="ECO:0007669"/>
    <property type="project" value="UniProtKB-KW"/>
</dbReference>
<dbReference type="SUPFAM" id="SSF52540">
    <property type="entry name" value="P-loop containing nucleoside triphosphate hydrolases"/>
    <property type="match status" value="1"/>
</dbReference>
<dbReference type="KEGG" id="wcp:H9Q76_06635"/>
<keyword evidence="1" id="KW-0418">Kinase</keyword>
<keyword evidence="2" id="KW-1185">Reference proteome</keyword>
<dbReference type="Gene3D" id="3.40.50.300">
    <property type="entry name" value="P-loop containing nucleotide triphosphate hydrolases"/>
    <property type="match status" value="1"/>
</dbReference>
<name>A0A7G9FQW2_9FIRM</name>
<dbReference type="Proteomes" id="UP000515819">
    <property type="component" value="Chromosome"/>
</dbReference>
<protein>
    <submittedName>
        <fullName evidence="1">Cytidylate kinase-like family protein</fullName>
    </submittedName>
</protein>
<dbReference type="EMBL" id="CP060632">
    <property type="protein sequence ID" value="QNM00944.1"/>
    <property type="molecule type" value="Genomic_DNA"/>
</dbReference>
<accession>A0A7G9FQW2</accession>
<dbReference type="AlphaFoldDB" id="A0A7G9FQW2"/>
<keyword evidence="1" id="KW-0808">Transferase</keyword>
<dbReference type="RefSeq" id="WP_021985529.1">
    <property type="nucleotide sequence ID" value="NZ_CP060632.1"/>
</dbReference>
<proteinExistence type="predicted"/>
<organism evidence="1 2">
    <name type="scientific">Wujia chipingensis</name>
    <dbReference type="NCBI Taxonomy" id="2763670"/>
    <lineage>
        <taxon>Bacteria</taxon>
        <taxon>Bacillati</taxon>
        <taxon>Bacillota</taxon>
        <taxon>Clostridia</taxon>
        <taxon>Lachnospirales</taxon>
        <taxon>Lachnospiraceae</taxon>
        <taxon>Wujia</taxon>
    </lineage>
</organism>
<gene>
    <name evidence="1" type="ORF">H9Q76_06635</name>
</gene>
<reference evidence="1 2" key="1">
    <citation type="submission" date="2020-08" db="EMBL/GenBank/DDBJ databases">
        <authorList>
            <person name="Liu C."/>
            <person name="Sun Q."/>
        </authorList>
    </citation>
    <scope>NUCLEOTIDE SEQUENCE [LARGE SCALE GENOMIC DNA]</scope>
    <source>
        <strain evidence="1 2">NSJ-4</strain>
    </source>
</reference>
<evidence type="ECO:0000313" key="2">
    <source>
        <dbReference type="Proteomes" id="UP000515819"/>
    </source>
</evidence>
<dbReference type="Pfam" id="PF13189">
    <property type="entry name" value="Cytidylate_kin2"/>
    <property type="match status" value="1"/>
</dbReference>
<dbReference type="InterPro" id="IPR027417">
    <property type="entry name" value="P-loop_NTPase"/>
</dbReference>
<evidence type="ECO:0000313" key="1">
    <source>
        <dbReference type="EMBL" id="QNM00944.1"/>
    </source>
</evidence>
<sequence length="204" mass="23298">MAKTIITIGRQFGSNGRNIGRKLAEKISANFYDKELINETAKESGLSEEFLKSLDEKPTRSFLYSLVSDPYSYGFTSAGYQTNLNQQAFQATYDTIKKLADKGPSVFVGRCADYALRHNTNLVRIFIHAPLEERIKNVSERFNLTPDKAKAQIVKEDKARASYYNYYTSKKWGALESYDIFINSSLMSEDDTVDFIIDYIDKIK</sequence>